<sequence length="157" mass="16628">MLSGEAAGVPRSGDGRVEMVRALRGARRSAVKARVQAADQIQAMLVTAPEDLRQRLRGLPTKELVAVAAHFRPAREPEDVDEATRFALRSVARRHRALSEETAELDAQLGRLVAEAAPGLVGLPGVGTNHAATLLVLAGDNPDCLKSEAFFASLCGV</sequence>
<dbReference type="EMBL" id="CADCUW010000490">
    <property type="protein sequence ID" value="CAA9442358.1"/>
    <property type="molecule type" value="Genomic_DNA"/>
</dbReference>
<evidence type="ECO:0008006" key="2">
    <source>
        <dbReference type="Google" id="ProtNLM"/>
    </source>
</evidence>
<name>A0A6J4QF78_9ACTN</name>
<reference evidence="1" key="1">
    <citation type="submission" date="2020-02" db="EMBL/GenBank/DDBJ databases">
        <authorList>
            <person name="Meier V. D."/>
        </authorList>
    </citation>
    <scope>NUCLEOTIDE SEQUENCE</scope>
    <source>
        <strain evidence="1">AVDCRST_MAG01</strain>
    </source>
</reference>
<accession>A0A6J4QF78</accession>
<protein>
    <recommendedName>
        <fullName evidence="2">Mobile element protein</fullName>
    </recommendedName>
</protein>
<evidence type="ECO:0000313" key="1">
    <source>
        <dbReference type="EMBL" id="CAA9442358.1"/>
    </source>
</evidence>
<organism evidence="1">
    <name type="scientific">uncultured Rubrobacteraceae bacterium</name>
    <dbReference type="NCBI Taxonomy" id="349277"/>
    <lineage>
        <taxon>Bacteria</taxon>
        <taxon>Bacillati</taxon>
        <taxon>Actinomycetota</taxon>
        <taxon>Rubrobacteria</taxon>
        <taxon>Rubrobacterales</taxon>
        <taxon>Rubrobacteraceae</taxon>
        <taxon>environmental samples</taxon>
    </lineage>
</organism>
<proteinExistence type="predicted"/>
<dbReference type="AlphaFoldDB" id="A0A6J4QF78"/>
<gene>
    <name evidence="1" type="ORF">AVDCRST_MAG01-01-3774</name>
</gene>